<feature type="region of interest" description="Disordered" evidence="1">
    <location>
        <begin position="1"/>
        <end position="26"/>
    </location>
</feature>
<dbReference type="Gramene" id="RZC47826">
    <property type="protein sequence ID" value="RZC47826"/>
    <property type="gene ID" value="C5167_040768"/>
</dbReference>
<dbReference type="EMBL" id="CM010715">
    <property type="protein sequence ID" value="RZC47826.1"/>
    <property type="molecule type" value="Genomic_DNA"/>
</dbReference>
<evidence type="ECO:0000313" key="3">
    <source>
        <dbReference type="Proteomes" id="UP000316621"/>
    </source>
</evidence>
<feature type="compositionally biased region" description="Basic and acidic residues" evidence="1">
    <location>
        <begin position="135"/>
        <end position="144"/>
    </location>
</feature>
<proteinExistence type="predicted"/>
<keyword evidence="3" id="KW-1185">Reference proteome</keyword>
<sequence length="178" mass="20545">MGLRMESSRSGSNPSHSTTTPSQKYVSSKSKKPKFITVNFVGKVIGDWISIGKFATRDAELIRSHVPISHKEWRCVPDNFKDDVWTALKGEFGFNMDPASCWKIVEASFPLFYRRFKYEFRQTLKQRVFSRDKERKRARSKEGADIPEEVDEEPLPELTPEIWESARADVPLGIDPYI</sequence>
<name>A0A4Y7IIB8_PAPSO</name>
<evidence type="ECO:0000313" key="2">
    <source>
        <dbReference type="EMBL" id="RZC47826.1"/>
    </source>
</evidence>
<dbReference type="Proteomes" id="UP000316621">
    <property type="component" value="Chromosome 1"/>
</dbReference>
<gene>
    <name evidence="2" type="ORF">C5167_040768</name>
</gene>
<feature type="region of interest" description="Disordered" evidence="1">
    <location>
        <begin position="135"/>
        <end position="157"/>
    </location>
</feature>
<protein>
    <submittedName>
        <fullName evidence="2">Uncharacterized protein</fullName>
    </submittedName>
</protein>
<dbReference type="AlphaFoldDB" id="A0A4Y7IIB8"/>
<evidence type="ECO:0000256" key="1">
    <source>
        <dbReference type="SAM" id="MobiDB-lite"/>
    </source>
</evidence>
<accession>A0A4Y7IIB8</accession>
<organism evidence="2 3">
    <name type="scientific">Papaver somniferum</name>
    <name type="common">Opium poppy</name>
    <dbReference type="NCBI Taxonomy" id="3469"/>
    <lineage>
        <taxon>Eukaryota</taxon>
        <taxon>Viridiplantae</taxon>
        <taxon>Streptophyta</taxon>
        <taxon>Embryophyta</taxon>
        <taxon>Tracheophyta</taxon>
        <taxon>Spermatophyta</taxon>
        <taxon>Magnoliopsida</taxon>
        <taxon>Ranunculales</taxon>
        <taxon>Papaveraceae</taxon>
        <taxon>Papaveroideae</taxon>
        <taxon>Papaver</taxon>
    </lineage>
</organism>
<feature type="compositionally biased region" description="Polar residues" evidence="1">
    <location>
        <begin position="8"/>
        <end position="26"/>
    </location>
</feature>
<reference evidence="2 3" key="1">
    <citation type="journal article" date="2018" name="Science">
        <title>The opium poppy genome and morphinan production.</title>
        <authorList>
            <person name="Guo L."/>
            <person name="Winzer T."/>
            <person name="Yang X."/>
            <person name="Li Y."/>
            <person name="Ning Z."/>
            <person name="He Z."/>
            <person name="Teodor R."/>
            <person name="Lu Y."/>
            <person name="Bowser T.A."/>
            <person name="Graham I.A."/>
            <person name="Ye K."/>
        </authorList>
    </citation>
    <scope>NUCLEOTIDE SEQUENCE [LARGE SCALE GENOMIC DNA]</scope>
    <source>
        <strain evidence="3">cv. HN1</strain>
        <tissue evidence="2">Leaves</tissue>
    </source>
</reference>
<feature type="compositionally biased region" description="Acidic residues" evidence="1">
    <location>
        <begin position="145"/>
        <end position="155"/>
    </location>
</feature>